<accession>A0ABP8CPB5</accession>
<proteinExistence type="predicted"/>
<dbReference type="Pfam" id="PF03544">
    <property type="entry name" value="TonB_C"/>
    <property type="match status" value="1"/>
</dbReference>
<dbReference type="InterPro" id="IPR051045">
    <property type="entry name" value="TonB-dependent_transducer"/>
</dbReference>
<keyword evidence="2" id="KW-0472">Membrane</keyword>
<feature type="transmembrane region" description="Helical" evidence="2">
    <location>
        <begin position="34"/>
        <end position="51"/>
    </location>
</feature>
<dbReference type="EMBL" id="BAABCB010000007">
    <property type="protein sequence ID" value="GAA4241584.1"/>
    <property type="molecule type" value="Genomic_DNA"/>
</dbReference>
<organism evidence="4 5">
    <name type="scientific">Winogradskyella damuponensis</name>
    <dbReference type="NCBI Taxonomy" id="943939"/>
    <lineage>
        <taxon>Bacteria</taxon>
        <taxon>Pseudomonadati</taxon>
        <taxon>Bacteroidota</taxon>
        <taxon>Flavobacteriia</taxon>
        <taxon>Flavobacteriales</taxon>
        <taxon>Flavobacteriaceae</taxon>
        <taxon>Winogradskyella</taxon>
    </lineage>
</organism>
<name>A0ABP8CPB5_9FLAO</name>
<evidence type="ECO:0000256" key="1">
    <source>
        <dbReference type="SAM" id="MobiDB-lite"/>
    </source>
</evidence>
<dbReference type="RefSeq" id="WP_334471581.1">
    <property type="nucleotide sequence ID" value="NZ_BAABCB010000007.1"/>
</dbReference>
<feature type="region of interest" description="Disordered" evidence="1">
    <location>
        <begin position="1"/>
        <end position="24"/>
    </location>
</feature>
<dbReference type="SUPFAM" id="SSF74653">
    <property type="entry name" value="TolA/TonB C-terminal domain"/>
    <property type="match status" value="1"/>
</dbReference>
<evidence type="ECO:0000256" key="2">
    <source>
        <dbReference type="SAM" id="Phobius"/>
    </source>
</evidence>
<keyword evidence="2" id="KW-1133">Transmembrane helix</keyword>
<dbReference type="Gene3D" id="3.30.1150.10">
    <property type="match status" value="1"/>
</dbReference>
<evidence type="ECO:0000313" key="4">
    <source>
        <dbReference type="EMBL" id="GAA4241584.1"/>
    </source>
</evidence>
<dbReference type="InterPro" id="IPR037682">
    <property type="entry name" value="TonB_C"/>
</dbReference>
<dbReference type="Proteomes" id="UP001501682">
    <property type="component" value="Unassembled WGS sequence"/>
</dbReference>
<evidence type="ECO:0000259" key="3">
    <source>
        <dbReference type="Pfam" id="PF03544"/>
    </source>
</evidence>
<protein>
    <recommendedName>
        <fullName evidence="3">TonB C-terminal domain-containing protein</fullName>
    </recommendedName>
</protein>
<feature type="domain" description="TonB C-terminal" evidence="3">
    <location>
        <begin position="203"/>
        <end position="262"/>
    </location>
</feature>
<dbReference type="PANTHER" id="PTHR33446:SF2">
    <property type="entry name" value="PROTEIN TONB"/>
    <property type="match status" value="1"/>
</dbReference>
<keyword evidence="5" id="KW-1185">Reference proteome</keyword>
<comment type="caution">
    <text evidence="4">The sequence shown here is derived from an EMBL/GenBank/DDBJ whole genome shotgun (WGS) entry which is preliminary data.</text>
</comment>
<sequence length="265" mass="29727">MKNSKKDFGTAGQSTTEAKKSQKHEANLQKNSTLYFQIGLILCLLGTYALFEMQFQEKKFNLVEDTAKAEPISIDYVEPFIVEVVEPKAPEPAPTEDLTDVYKEVEDDTPVVETIIKTPEEPKVTDQPIVNIEDIHTSDDDPVDEVFVPFALIEKVPVYPGCERKKTNSERKKCMSDKISKLVGSKFNTDIGSDYGISGRQKITTQFTIDKNGNVTDVKIRGPHHALESEAKRVINKIPKMQPGLQRQVPVGVIYTLPIVFDARN</sequence>
<gene>
    <name evidence="4" type="ORF">GCM10022292_08540</name>
</gene>
<evidence type="ECO:0000313" key="5">
    <source>
        <dbReference type="Proteomes" id="UP001501682"/>
    </source>
</evidence>
<dbReference type="PANTHER" id="PTHR33446">
    <property type="entry name" value="PROTEIN TONB-RELATED"/>
    <property type="match status" value="1"/>
</dbReference>
<keyword evidence="2" id="KW-0812">Transmembrane</keyword>
<reference evidence="5" key="1">
    <citation type="journal article" date="2019" name="Int. J. Syst. Evol. Microbiol.">
        <title>The Global Catalogue of Microorganisms (GCM) 10K type strain sequencing project: providing services to taxonomists for standard genome sequencing and annotation.</title>
        <authorList>
            <consortium name="The Broad Institute Genomics Platform"/>
            <consortium name="The Broad Institute Genome Sequencing Center for Infectious Disease"/>
            <person name="Wu L."/>
            <person name="Ma J."/>
        </authorList>
    </citation>
    <scope>NUCLEOTIDE SEQUENCE [LARGE SCALE GENOMIC DNA]</scope>
    <source>
        <strain evidence="5">JCM 17633</strain>
    </source>
</reference>